<evidence type="ECO:0000256" key="3">
    <source>
        <dbReference type="ARBA" id="ARBA00023242"/>
    </source>
</evidence>
<dbReference type="GO" id="GO:0000981">
    <property type="term" value="F:DNA-binding transcription factor activity, RNA polymerase II-specific"/>
    <property type="evidence" value="ECO:0007669"/>
    <property type="project" value="InterPro"/>
</dbReference>
<keyword evidence="3 4" id="KW-0539">Nucleus</keyword>
<dbReference type="InterPro" id="IPR001356">
    <property type="entry name" value="HD"/>
</dbReference>
<evidence type="ECO:0000256" key="4">
    <source>
        <dbReference type="PROSITE-ProRule" id="PRU00108"/>
    </source>
</evidence>
<dbReference type="EMBL" id="AY710429">
    <property type="protein sequence ID" value="AAV28762.1"/>
    <property type="molecule type" value="Genomic_DNA"/>
</dbReference>
<evidence type="ECO:0000259" key="7">
    <source>
        <dbReference type="PROSITE" id="PS50071"/>
    </source>
</evidence>
<proteinExistence type="predicted"/>
<keyword evidence="2 4" id="KW-0371">Homeobox</keyword>
<evidence type="ECO:0000256" key="5">
    <source>
        <dbReference type="RuleBase" id="RU000682"/>
    </source>
</evidence>
<dbReference type="EMBL" id="AY973652">
    <property type="protein sequence ID" value="AAY42418.1"/>
    <property type="molecule type" value="Genomic_DNA"/>
</dbReference>
<feature type="DNA-binding region" description="Homeobox" evidence="4">
    <location>
        <begin position="144"/>
        <end position="203"/>
    </location>
</feature>
<dbReference type="InterPro" id="IPR017970">
    <property type="entry name" value="Homeobox_CS"/>
</dbReference>
<name>Q5Y270_CRYGA</name>
<comment type="subcellular location">
    <subcellularLocation>
        <location evidence="4 5">Nucleus</location>
    </subcellularLocation>
</comment>
<evidence type="ECO:0000313" key="10">
    <source>
        <dbReference type="EMBL" id="AAY42419.1"/>
    </source>
</evidence>
<dbReference type="Gene3D" id="1.10.10.60">
    <property type="entry name" value="Homeodomain-like"/>
    <property type="match status" value="1"/>
</dbReference>
<reference evidence="8" key="1">
    <citation type="journal article" date="2004" name="PLoS Biol.">
        <title>Convergent evolution of chromosomal sex-determining regions in the animal and fungal kingdoms.</title>
        <authorList>
            <person name="Fraser J.A."/>
            <person name="Diezmann S."/>
            <person name="Subaran R.L."/>
            <person name="Allen A."/>
            <person name="Lengeler K.B."/>
            <person name="Dietrich F.S."/>
            <person name="Heitman J."/>
        </authorList>
    </citation>
    <scope>NUCLEOTIDE SEQUENCE</scope>
    <source>
        <strain evidence="8">E566</strain>
    </source>
</reference>
<sequence length="689" mass="74675">MGANLGIDAMIGIADGLLSELSPELSGCVMPLILTGRRPNLDTQPIADLSKTAQTTQLPSTIREAIERAINNAVNIMSSDTQSAFTATILKLVSQEGTGGLSDKDMEERVCVIFEKNFKQKLDKLVSSVIAAIRKRYPPFTGPDIKRPSTFAPGTLNILESAYARCTILSAAETALIAEAASITPQQVRTWFQNKRNRGKKTRITSSTIQPVSHSRPISDLPNSVQERPKSELFHVPDLSRRQPSPQPAPPPYQERILKALPRRAQKPASGANTQHAQFTANLQDNLFARSPSPLSISSADTVPPNDGFISPLDMHLAAGKQQIQVNIAWEQNILNVPADVLNRDARVSFNLIPPTPLNTSFDSAINQQASHVSQCEATHPVRGRYQVQKRQIDIMDGVNFGELDLGLMNIENFLEALKESAGLEGITLAVSPQLTASHATSPYQAGVSEVSSDFTTVSPGFFPIKSPQGFDTDFFTVIDGLLSTPSMGSPAQNCTPEHPALFNFTAKSSSGNLNDQSESLPPYGRQSFAASHPWPSDDGVTDVFPGSCVSPAKDEACPLLWRNIQNESMGTQDAMQQQGKTQEDEGHNGWNWLSEDLALDSFDFSVPDTISPHIDLPSTPLINNKALCTTLSSPSGPSVLTTTSGPASVQDQILSVLQLPTQLERPIQDNSYIPMMSGMERIYSPQGI</sequence>
<reference evidence="9" key="3">
    <citation type="journal article" date="2005" name="Nature">
        <title>Same-sex mating and the origin of the Vancouver Island Cryptococcus gattii outbreak.</title>
        <authorList>
            <person name="Fraser J.A."/>
            <person name="Giles S.S."/>
            <person name="Wenink E.C."/>
            <person name="Geunes-Boyer S.G."/>
            <person name="Wright J.R."/>
            <person name="Diezmann S."/>
            <person name="Allen A."/>
            <person name="Stajich J.E."/>
            <person name="Dietrich F.S."/>
            <person name="Perfect J.R."/>
            <person name="Heitman J."/>
        </authorList>
    </citation>
    <scope>NUCLEOTIDE SEQUENCE</scope>
    <source>
        <strain evidence="9">JH3705</strain>
        <strain evidence="10">JH3716</strain>
        <strain evidence="11">JH3723</strain>
    </source>
</reference>
<evidence type="ECO:0000313" key="9">
    <source>
        <dbReference type="EMBL" id="AAY42418.1"/>
    </source>
</evidence>
<dbReference type="GO" id="GO:0005634">
    <property type="term" value="C:nucleus"/>
    <property type="evidence" value="ECO:0007669"/>
    <property type="project" value="UniProtKB-SubCell"/>
</dbReference>
<accession>Q5Y270</accession>
<dbReference type="AlphaFoldDB" id="Q5Y270"/>
<gene>
    <name evidence="8" type="primary">SXI2</name>
    <name evidence="9" type="synonym">SXI2a</name>
</gene>
<dbReference type="GO" id="GO:0003677">
    <property type="term" value="F:DNA binding"/>
    <property type="evidence" value="ECO:0007669"/>
    <property type="project" value="UniProtKB-UniRule"/>
</dbReference>
<dbReference type="Pfam" id="PF00046">
    <property type="entry name" value="Homeodomain"/>
    <property type="match status" value="1"/>
</dbReference>
<dbReference type="SUPFAM" id="SSF46689">
    <property type="entry name" value="Homeodomain-like"/>
    <property type="match status" value="1"/>
</dbReference>
<reference evidence="9" key="2">
    <citation type="journal article" date="2005" name="Eukaryot. Cell">
        <title>Clinical and environmental isolates of Cryptococcus gattii from Australia that retain sexual fecundity.</title>
        <authorList>
            <person name="Campbell L.T."/>
            <person name="Fraser J.A."/>
            <person name="Nichols C.B."/>
            <person name="Dietrich F.S."/>
            <person name="Carter D."/>
            <person name="Heitman J."/>
        </authorList>
    </citation>
    <scope>NUCLEOTIDE SEQUENCE</scope>
    <source>
        <strain evidence="9">JH3705</strain>
        <strain evidence="10">JH3716</strain>
        <strain evidence="11">JH3723</strain>
    </source>
</reference>
<evidence type="ECO:0000313" key="11">
    <source>
        <dbReference type="EMBL" id="AAY42420.1"/>
    </source>
</evidence>
<evidence type="ECO:0000313" key="8">
    <source>
        <dbReference type="EMBL" id="AAV28762.1"/>
    </source>
</evidence>
<evidence type="ECO:0000256" key="2">
    <source>
        <dbReference type="ARBA" id="ARBA00023155"/>
    </source>
</evidence>
<feature type="compositionally biased region" description="Polar residues" evidence="6">
    <location>
        <begin position="204"/>
        <end position="213"/>
    </location>
</feature>
<protein>
    <submittedName>
        <fullName evidence="8">SXI2p</fullName>
    </submittedName>
    <submittedName>
        <fullName evidence="9">Sexual development regulator</fullName>
    </submittedName>
</protein>
<feature type="domain" description="Homeobox" evidence="7">
    <location>
        <begin position="142"/>
        <end position="202"/>
    </location>
</feature>
<dbReference type="SMART" id="SM00389">
    <property type="entry name" value="HOX"/>
    <property type="match status" value="1"/>
</dbReference>
<dbReference type="InterPro" id="IPR009057">
    <property type="entry name" value="Homeodomain-like_sf"/>
</dbReference>
<keyword evidence="1 4" id="KW-0238">DNA-binding</keyword>
<organism evidence="8">
    <name type="scientific">Cryptococcus gattii</name>
    <name type="common">Filobasidiella gattii</name>
    <name type="synonym">Cryptococcus bacillisporus</name>
    <dbReference type="NCBI Taxonomy" id="552467"/>
    <lineage>
        <taxon>Eukaryota</taxon>
        <taxon>Fungi</taxon>
        <taxon>Dikarya</taxon>
        <taxon>Basidiomycota</taxon>
        <taxon>Agaricomycotina</taxon>
        <taxon>Tremellomycetes</taxon>
        <taxon>Tremellales</taxon>
        <taxon>Cryptococcaceae</taxon>
        <taxon>Cryptococcus</taxon>
        <taxon>Cryptococcus gattii species complex</taxon>
    </lineage>
</organism>
<dbReference type="PROSITE" id="PS00027">
    <property type="entry name" value="HOMEOBOX_1"/>
    <property type="match status" value="1"/>
</dbReference>
<dbReference type="VEuPathDB" id="FungiDB:I314_03611"/>
<evidence type="ECO:0000256" key="6">
    <source>
        <dbReference type="SAM" id="MobiDB-lite"/>
    </source>
</evidence>
<dbReference type="CDD" id="cd00086">
    <property type="entry name" value="homeodomain"/>
    <property type="match status" value="1"/>
</dbReference>
<dbReference type="PROSITE" id="PS50071">
    <property type="entry name" value="HOMEOBOX_2"/>
    <property type="match status" value="1"/>
</dbReference>
<dbReference type="EMBL" id="AY973653">
    <property type="protein sequence ID" value="AAY42419.1"/>
    <property type="molecule type" value="Genomic_DNA"/>
</dbReference>
<dbReference type="EMBL" id="AY973654">
    <property type="protein sequence ID" value="AAY42420.1"/>
    <property type="molecule type" value="Genomic_DNA"/>
</dbReference>
<feature type="region of interest" description="Disordered" evidence="6">
    <location>
        <begin position="234"/>
        <end position="253"/>
    </location>
</feature>
<evidence type="ECO:0000256" key="1">
    <source>
        <dbReference type="ARBA" id="ARBA00023125"/>
    </source>
</evidence>
<feature type="region of interest" description="Disordered" evidence="6">
    <location>
        <begin position="192"/>
        <end position="228"/>
    </location>
</feature>